<gene>
    <name evidence="1" type="ORF">TH5_18035</name>
</gene>
<evidence type="ECO:0000313" key="2">
    <source>
        <dbReference type="Proteomes" id="UP000252419"/>
    </source>
</evidence>
<dbReference type="EMBL" id="JPWA01000024">
    <property type="protein sequence ID" value="RCK04803.1"/>
    <property type="molecule type" value="Genomic_DNA"/>
</dbReference>
<proteinExistence type="predicted"/>
<evidence type="ECO:0000313" key="1">
    <source>
        <dbReference type="EMBL" id="RCK04803.1"/>
    </source>
</evidence>
<organism evidence="1 2">
    <name type="scientific">Thalassospira xianhensis MCCC 1A02616</name>
    <dbReference type="NCBI Taxonomy" id="1177929"/>
    <lineage>
        <taxon>Bacteria</taxon>
        <taxon>Pseudomonadati</taxon>
        <taxon>Pseudomonadota</taxon>
        <taxon>Alphaproteobacteria</taxon>
        <taxon>Rhodospirillales</taxon>
        <taxon>Thalassospiraceae</taxon>
        <taxon>Thalassospira</taxon>
    </lineage>
</organism>
<reference evidence="1 2" key="1">
    <citation type="submission" date="2014-07" db="EMBL/GenBank/DDBJ databases">
        <title>Draft genome sequence of Thalassospira xianhensis P-4 (MCCC 1A02616).</title>
        <authorList>
            <person name="Lai Q."/>
            <person name="Shao Z."/>
        </authorList>
    </citation>
    <scope>NUCLEOTIDE SEQUENCE [LARGE SCALE GENOMIC DNA]</scope>
    <source>
        <strain evidence="1 2">MCCC 1A02616</strain>
    </source>
</reference>
<accession>A0A367UAQ8</accession>
<dbReference type="AlphaFoldDB" id="A0A367UAQ8"/>
<keyword evidence="2" id="KW-1185">Reference proteome</keyword>
<dbReference type="Proteomes" id="UP000252419">
    <property type="component" value="Unassembled WGS sequence"/>
</dbReference>
<dbReference type="RefSeq" id="WP_114122967.1">
    <property type="nucleotide sequence ID" value="NZ_JPWA01000024.1"/>
</dbReference>
<comment type="caution">
    <text evidence="1">The sequence shown here is derived from an EMBL/GenBank/DDBJ whole genome shotgun (WGS) entry which is preliminary data.</text>
</comment>
<protein>
    <submittedName>
        <fullName evidence="1">Uncharacterized protein</fullName>
    </submittedName>
</protein>
<name>A0A367UAQ8_9PROT</name>
<sequence>MKSSFLAQNRPAGFDAAQRYCSEKMKKDNGHNLIVANDFQSPYCERNDMNGMRAMKYVDQELTIDEMLDDPIVQTLMRYDGISASDVRHTIDQVLQNRLPLRPIRVRSSGAAPHDWRMTGLRPDAA</sequence>